<feature type="coiled-coil region" evidence="1">
    <location>
        <begin position="22"/>
        <end position="83"/>
    </location>
</feature>
<sequence length="187" mass="20505">MALTRKMLKAMGIEDEKIDQIIDEHAESVNALKAQRDEFKEAAGKADGYKKELDALKAKGEGAGEYEEKYKAKCKELDDYKAEVAGEKAAAEKRGLYRQLLESAGVDPKRIETVLKVSDLENVTVKDGAIEDADKLTEGIKADWADFIATTTVKGADVAHAPKGEGGKDINEMSTAEYMKYKAEQRG</sequence>
<dbReference type="GeneID" id="92849063"/>
<dbReference type="RefSeq" id="WP_040358264.1">
    <property type="nucleotide sequence ID" value="NZ_AAVN02000001.1"/>
</dbReference>
<evidence type="ECO:0000313" key="2">
    <source>
        <dbReference type="EMBL" id="QIA33051.1"/>
    </source>
</evidence>
<proteinExistence type="predicted"/>
<evidence type="ECO:0000256" key="1">
    <source>
        <dbReference type="SAM" id="Coils"/>
    </source>
</evidence>
<name>A0A858B2F4_COLAA</name>
<dbReference type="InterPro" id="IPR009636">
    <property type="entry name" value="SCAF"/>
</dbReference>
<gene>
    <name evidence="2" type="ORF">GXM19_01405</name>
</gene>
<reference evidence="2 3" key="1">
    <citation type="submission" date="2020-01" db="EMBL/GenBank/DDBJ databases">
        <title>Complete genome sequence of Collinsella aerofaciens JCM 10188(T).</title>
        <authorList>
            <person name="Tourlousse D.M."/>
            <person name="Sakamoto M."/>
            <person name="Miura T."/>
            <person name="Narita K."/>
            <person name="Ohashi A."/>
            <person name="Uchino Y."/>
            <person name="Yamazoe A."/>
            <person name="Kameyama K."/>
            <person name="Terauchi J."/>
            <person name="Ohkuma M."/>
            <person name="Kawasaki H."/>
            <person name="Sekiguchi Y."/>
        </authorList>
    </citation>
    <scope>NUCLEOTIDE SEQUENCE [LARGE SCALE GENOMIC DNA]</scope>
    <source>
        <strain evidence="2 3">JCM 10188</strain>
    </source>
</reference>
<dbReference type="EMBL" id="CP048433">
    <property type="protein sequence ID" value="QIA33051.1"/>
    <property type="molecule type" value="Genomic_DNA"/>
</dbReference>
<evidence type="ECO:0008006" key="4">
    <source>
        <dbReference type="Google" id="ProtNLM"/>
    </source>
</evidence>
<keyword evidence="1" id="KW-0175">Coiled coil</keyword>
<dbReference type="Pfam" id="PF06810">
    <property type="entry name" value="Phage_scaffold"/>
    <property type="match status" value="1"/>
</dbReference>
<evidence type="ECO:0000313" key="3">
    <source>
        <dbReference type="Proteomes" id="UP000464211"/>
    </source>
</evidence>
<protein>
    <recommendedName>
        <fullName evidence="4">Phage minor structural protein GP20</fullName>
    </recommendedName>
</protein>
<dbReference type="AlphaFoldDB" id="A0A858B2F4"/>
<dbReference type="Proteomes" id="UP000464211">
    <property type="component" value="Chromosome"/>
</dbReference>
<accession>A0A858B2F4</accession>
<organism evidence="2 3">
    <name type="scientific">Collinsella aerofaciens (strain ATCC 25986 / DSM 3979 / JCM 10188 / KCTC 3647 / NCTC 11838 / VPI 1003)</name>
    <dbReference type="NCBI Taxonomy" id="411903"/>
    <lineage>
        <taxon>Bacteria</taxon>
        <taxon>Bacillati</taxon>
        <taxon>Actinomycetota</taxon>
        <taxon>Coriobacteriia</taxon>
        <taxon>Coriobacteriales</taxon>
        <taxon>Coriobacteriaceae</taxon>
        <taxon>Collinsella</taxon>
    </lineage>
</organism>